<dbReference type="STRING" id="6280.A0A0N4TB05"/>
<dbReference type="EMBL" id="UZAD01003648">
    <property type="protein sequence ID" value="VDN86543.1"/>
    <property type="molecule type" value="Genomic_DNA"/>
</dbReference>
<dbReference type="AlphaFoldDB" id="A0A0N4TB05"/>
<evidence type="ECO:0000256" key="1">
    <source>
        <dbReference type="ARBA" id="ARBA00004337"/>
    </source>
</evidence>
<dbReference type="InterPro" id="IPR046342">
    <property type="entry name" value="CBS_dom_sf"/>
</dbReference>
<dbReference type="Gene3D" id="3.10.580.10">
    <property type="entry name" value="CBS-domain"/>
    <property type="match status" value="1"/>
</dbReference>
<dbReference type="Pfam" id="PF00571">
    <property type="entry name" value="CBS"/>
    <property type="match status" value="2"/>
</dbReference>
<dbReference type="CDD" id="cd04591">
    <property type="entry name" value="CBS_pair_voltage-gated_CLC_euk_bac"/>
    <property type="match status" value="1"/>
</dbReference>
<dbReference type="GO" id="GO:0005769">
    <property type="term" value="C:early endosome"/>
    <property type="evidence" value="ECO:0007669"/>
    <property type="project" value="TreeGrafter"/>
</dbReference>
<organism evidence="7">
    <name type="scientific">Brugia pahangi</name>
    <name type="common">Filarial nematode worm</name>
    <dbReference type="NCBI Taxonomy" id="6280"/>
    <lineage>
        <taxon>Eukaryota</taxon>
        <taxon>Metazoa</taxon>
        <taxon>Ecdysozoa</taxon>
        <taxon>Nematoda</taxon>
        <taxon>Chromadorea</taxon>
        <taxon>Rhabditida</taxon>
        <taxon>Spirurina</taxon>
        <taxon>Spiruromorpha</taxon>
        <taxon>Filarioidea</taxon>
        <taxon>Onchocercidae</taxon>
        <taxon>Brugia</taxon>
    </lineage>
</organism>
<dbReference type="Proteomes" id="UP000278627">
    <property type="component" value="Unassembled WGS sequence"/>
</dbReference>
<dbReference type="InterPro" id="IPR000644">
    <property type="entry name" value="CBS_dom"/>
</dbReference>
<dbReference type="GO" id="GO:0008021">
    <property type="term" value="C:synaptic vesicle"/>
    <property type="evidence" value="ECO:0007669"/>
    <property type="project" value="TreeGrafter"/>
</dbReference>
<gene>
    <name evidence="5" type="ORF">BPAG_LOCUS5357</name>
</gene>
<evidence type="ECO:0000256" key="2">
    <source>
        <dbReference type="ARBA" id="ARBA00023065"/>
    </source>
</evidence>
<dbReference type="PANTHER" id="PTHR45711:SF6">
    <property type="entry name" value="CHLORIDE CHANNEL PROTEIN"/>
    <property type="match status" value="1"/>
</dbReference>
<protein>
    <submittedName>
        <fullName evidence="7">CBS domain-containing protein</fullName>
    </submittedName>
</protein>
<name>A0A0N4TB05_BRUPA</name>
<feature type="domain" description="CBS" evidence="4">
    <location>
        <begin position="89"/>
        <end position="147"/>
    </location>
</feature>
<dbReference type="GO" id="GO:0010008">
    <property type="term" value="C:endosome membrane"/>
    <property type="evidence" value="ECO:0007669"/>
    <property type="project" value="UniProtKB-SubCell"/>
</dbReference>
<dbReference type="GO" id="GO:0005886">
    <property type="term" value="C:plasma membrane"/>
    <property type="evidence" value="ECO:0007669"/>
    <property type="project" value="TreeGrafter"/>
</dbReference>
<dbReference type="SUPFAM" id="SSF54631">
    <property type="entry name" value="CBS-domain pair"/>
    <property type="match status" value="1"/>
</dbReference>
<dbReference type="GO" id="GO:0005247">
    <property type="term" value="F:voltage-gated chloride channel activity"/>
    <property type="evidence" value="ECO:0007669"/>
    <property type="project" value="TreeGrafter"/>
</dbReference>
<keyword evidence="3" id="KW-0129">CBS domain</keyword>
<evidence type="ECO:0000313" key="6">
    <source>
        <dbReference type="Proteomes" id="UP000278627"/>
    </source>
</evidence>
<evidence type="ECO:0000313" key="5">
    <source>
        <dbReference type="EMBL" id="VDN86543.1"/>
    </source>
</evidence>
<accession>A0A0N4TB05</accession>
<dbReference type="Gene3D" id="3.10.580.20">
    <property type="match status" value="1"/>
</dbReference>
<keyword evidence="2" id="KW-0813">Transport</keyword>
<reference evidence="7" key="1">
    <citation type="submission" date="2017-02" db="UniProtKB">
        <authorList>
            <consortium name="WormBaseParasite"/>
        </authorList>
    </citation>
    <scope>IDENTIFICATION</scope>
</reference>
<dbReference type="PANTHER" id="PTHR45711">
    <property type="entry name" value="CHLORIDE CHANNEL PROTEIN"/>
    <property type="match status" value="1"/>
</dbReference>
<dbReference type="WBParaSite" id="BPAG_0000539201-mRNA-1">
    <property type="protein sequence ID" value="BPAG_0000539201-mRNA-1"/>
    <property type="gene ID" value="BPAG_0000539201"/>
</dbReference>
<evidence type="ECO:0000259" key="4">
    <source>
        <dbReference type="PROSITE" id="PS51371"/>
    </source>
</evidence>
<keyword evidence="6" id="KW-1185">Reference proteome</keyword>
<proteinExistence type="predicted"/>
<keyword evidence="2" id="KW-0406">Ion transport</keyword>
<sequence>MLRVITQDTMTVGEIEVLLRETNFNGFPVVVSEENLYLVGFCPRRDLQLALHSARKLQPYVVTNSIVYFKNDVPETAEGIPAPLRFRKLIDLAPMTVTDQTPMETVIDMFRKLGLRQVLVTRNGRLLGIITKKDILDFMKMGAENAENHSF</sequence>
<dbReference type="SMART" id="SM00116">
    <property type="entry name" value="CBS"/>
    <property type="match status" value="2"/>
</dbReference>
<dbReference type="GO" id="GO:0005794">
    <property type="term" value="C:Golgi apparatus"/>
    <property type="evidence" value="ECO:0007669"/>
    <property type="project" value="TreeGrafter"/>
</dbReference>
<dbReference type="PROSITE" id="PS51371">
    <property type="entry name" value="CBS"/>
    <property type="match status" value="1"/>
</dbReference>
<comment type="subcellular location">
    <subcellularLocation>
        <location evidence="1">Endosome membrane</location>
        <topology evidence="1">Multi-pass membrane protein</topology>
    </subcellularLocation>
</comment>
<evidence type="ECO:0000256" key="3">
    <source>
        <dbReference type="PROSITE-ProRule" id="PRU00703"/>
    </source>
</evidence>
<reference evidence="5 6" key="2">
    <citation type="submission" date="2018-11" db="EMBL/GenBank/DDBJ databases">
        <authorList>
            <consortium name="Pathogen Informatics"/>
        </authorList>
    </citation>
    <scope>NUCLEOTIDE SEQUENCE [LARGE SCALE GENOMIC DNA]</scope>
</reference>
<evidence type="ECO:0000313" key="7">
    <source>
        <dbReference type="WBParaSite" id="BPAG_0000539201-mRNA-1"/>
    </source>
</evidence>